<feature type="transmembrane region" description="Helical" evidence="7">
    <location>
        <begin position="47"/>
        <end position="68"/>
    </location>
</feature>
<protein>
    <submittedName>
        <fullName evidence="10">Low conductance mechanosensitive channel YnaI</fullName>
    </submittedName>
</protein>
<dbReference type="OrthoDB" id="31543at2157"/>
<dbReference type="Gene3D" id="2.30.30.60">
    <property type="match status" value="1"/>
</dbReference>
<dbReference type="GO" id="GO:0008381">
    <property type="term" value="F:mechanosensitive monoatomic ion channel activity"/>
    <property type="evidence" value="ECO:0007669"/>
    <property type="project" value="InterPro"/>
</dbReference>
<evidence type="ECO:0000256" key="1">
    <source>
        <dbReference type="ARBA" id="ARBA00004651"/>
    </source>
</evidence>
<reference evidence="10 11" key="1">
    <citation type="submission" date="2016-04" db="EMBL/GenBank/DDBJ databases">
        <title>Genome sequence of Methanobrevibacter filiformis DSM 11501.</title>
        <authorList>
            <person name="Poehlein A."/>
            <person name="Seedorf H."/>
            <person name="Daniel R."/>
        </authorList>
    </citation>
    <scope>NUCLEOTIDE SEQUENCE [LARGE SCALE GENOMIC DNA]</scope>
    <source>
        <strain evidence="10 11">DSM 11501</strain>
    </source>
</reference>
<comment type="caution">
    <text evidence="10">The sequence shown here is derived from an EMBL/GenBank/DDBJ whole genome shotgun (WGS) entry which is preliminary data.</text>
</comment>
<dbReference type="Pfam" id="PF00924">
    <property type="entry name" value="MS_channel_2nd"/>
    <property type="match status" value="1"/>
</dbReference>
<dbReference type="Gene3D" id="1.10.287.1260">
    <property type="match status" value="1"/>
</dbReference>
<evidence type="ECO:0000256" key="7">
    <source>
        <dbReference type="SAM" id="Phobius"/>
    </source>
</evidence>
<dbReference type="Proteomes" id="UP000077066">
    <property type="component" value="Unassembled WGS sequence"/>
</dbReference>
<keyword evidence="3" id="KW-1003">Cell membrane</keyword>
<evidence type="ECO:0000256" key="3">
    <source>
        <dbReference type="ARBA" id="ARBA00022475"/>
    </source>
</evidence>
<dbReference type="EMBL" id="LWMT01000237">
    <property type="protein sequence ID" value="KZX12021.1"/>
    <property type="molecule type" value="Genomic_DNA"/>
</dbReference>
<dbReference type="PANTHER" id="PTHR30221">
    <property type="entry name" value="SMALL-CONDUCTANCE MECHANOSENSITIVE CHANNEL"/>
    <property type="match status" value="1"/>
</dbReference>
<dbReference type="InterPro" id="IPR010920">
    <property type="entry name" value="LSM_dom_sf"/>
</dbReference>
<accession>A0A166AGZ3</accession>
<evidence type="ECO:0000313" key="11">
    <source>
        <dbReference type="Proteomes" id="UP000077066"/>
    </source>
</evidence>
<dbReference type="Pfam" id="PF21088">
    <property type="entry name" value="MS_channel_1st"/>
    <property type="match status" value="1"/>
</dbReference>
<keyword evidence="4 7" id="KW-0812">Transmembrane</keyword>
<evidence type="ECO:0000256" key="4">
    <source>
        <dbReference type="ARBA" id="ARBA00022692"/>
    </source>
</evidence>
<evidence type="ECO:0000256" key="5">
    <source>
        <dbReference type="ARBA" id="ARBA00022989"/>
    </source>
</evidence>
<dbReference type="InterPro" id="IPR006685">
    <property type="entry name" value="MscS_channel_2nd"/>
</dbReference>
<dbReference type="AlphaFoldDB" id="A0A166AGZ3"/>
<keyword evidence="5 7" id="KW-1133">Transmembrane helix</keyword>
<evidence type="ECO:0000259" key="9">
    <source>
        <dbReference type="Pfam" id="PF21088"/>
    </source>
</evidence>
<evidence type="ECO:0000256" key="2">
    <source>
        <dbReference type="ARBA" id="ARBA00008017"/>
    </source>
</evidence>
<dbReference type="InterPro" id="IPR045275">
    <property type="entry name" value="MscS_archaea/bacteria_type"/>
</dbReference>
<dbReference type="PANTHER" id="PTHR30221:SF19">
    <property type="entry name" value="SMALL-CONDUCTANCE MECHANOSENSITIVE CHANNEL"/>
    <property type="match status" value="1"/>
</dbReference>
<dbReference type="SUPFAM" id="SSF50182">
    <property type="entry name" value="Sm-like ribonucleoproteins"/>
    <property type="match status" value="1"/>
</dbReference>
<sequence length="248" mass="27978">MFNVLNYFDLWFIIKIIVILIGAFVAIKIFSYILFRITPKFSTDFTVTNIVVEFFKYLVYVLAISFVLESFGVDISGIILSLGIIGVSIGFAAKDIVSNFMSGIFLLIDKTVKLEEIVEVNGVKGKVEKLGLRTTTLITTDNAIITVPNSVMSKSPYTSHTFFDEHRVDLNVVVPLSTDLKLFNEKALDRIGALNWTVKNSKPRVIVKEIIDTGIQLQINVWANDYSKLEENRLQIANEVKFLLDNNI</sequence>
<evidence type="ECO:0000313" key="10">
    <source>
        <dbReference type="EMBL" id="KZX12021.1"/>
    </source>
</evidence>
<feature type="domain" description="Mechanosensitive ion channel MscS" evidence="8">
    <location>
        <begin position="95"/>
        <end position="155"/>
    </location>
</feature>
<name>A0A166AGZ3_9EURY</name>
<dbReference type="InterPro" id="IPR011014">
    <property type="entry name" value="MscS_channel_TM-2"/>
</dbReference>
<dbReference type="PATRIC" id="fig|55758.3.peg.1432"/>
<dbReference type="InterPro" id="IPR049142">
    <property type="entry name" value="MS_channel_1st"/>
</dbReference>
<dbReference type="SUPFAM" id="SSF82689">
    <property type="entry name" value="Mechanosensitive channel protein MscS (YggB), C-terminal domain"/>
    <property type="match status" value="1"/>
</dbReference>
<dbReference type="InterPro" id="IPR023408">
    <property type="entry name" value="MscS_beta-dom_sf"/>
</dbReference>
<feature type="transmembrane region" description="Helical" evidence="7">
    <location>
        <begin position="74"/>
        <end position="93"/>
    </location>
</feature>
<dbReference type="RefSeq" id="WP_066972765.1">
    <property type="nucleotide sequence ID" value="NZ_LWMT01000237.1"/>
</dbReference>
<dbReference type="SUPFAM" id="SSF82861">
    <property type="entry name" value="Mechanosensitive channel protein MscS (YggB), transmembrane region"/>
    <property type="match status" value="1"/>
</dbReference>
<keyword evidence="11" id="KW-1185">Reference proteome</keyword>
<dbReference type="InterPro" id="IPR011066">
    <property type="entry name" value="MscS_channel_C_sf"/>
</dbReference>
<dbReference type="GO" id="GO:0005886">
    <property type="term" value="C:plasma membrane"/>
    <property type="evidence" value="ECO:0007669"/>
    <property type="project" value="UniProtKB-SubCell"/>
</dbReference>
<comment type="subcellular location">
    <subcellularLocation>
        <location evidence="1">Cell membrane</location>
        <topology evidence="1">Multi-pass membrane protein</topology>
    </subcellularLocation>
</comment>
<dbReference type="STRING" id="55758.MBFIL_12530"/>
<evidence type="ECO:0000259" key="8">
    <source>
        <dbReference type="Pfam" id="PF00924"/>
    </source>
</evidence>
<organism evidence="10 11">
    <name type="scientific">Methanobrevibacter filiformis</name>
    <dbReference type="NCBI Taxonomy" id="55758"/>
    <lineage>
        <taxon>Archaea</taxon>
        <taxon>Methanobacteriati</taxon>
        <taxon>Methanobacteriota</taxon>
        <taxon>Methanomada group</taxon>
        <taxon>Methanobacteria</taxon>
        <taxon>Methanobacteriales</taxon>
        <taxon>Methanobacteriaceae</taxon>
        <taxon>Methanobrevibacter</taxon>
    </lineage>
</organism>
<comment type="similarity">
    <text evidence="2">Belongs to the MscS (TC 1.A.23) family.</text>
</comment>
<keyword evidence="6 7" id="KW-0472">Membrane</keyword>
<proteinExistence type="inferred from homology"/>
<evidence type="ECO:0000256" key="6">
    <source>
        <dbReference type="ARBA" id="ARBA00023136"/>
    </source>
</evidence>
<feature type="domain" description="Mechanosensitive ion channel transmembrane helices 2/3" evidence="9">
    <location>
        <begin position="55"/>
        <end position="94"/>
    </location>
</feature>
<feature type="transmembrane region" description="Helical" evidence="7">
    <location>
        <begin position="12"/>
        <end position="35"/>
    </location>
</feature>
<gene>
    <name evidence="10" type="primary">ynaI</name>
    <name evidence="10" type="ORF">MBFIL_12530</name>
</gene>